<dbReference type="InterPro" id="IPR006104">
    <property type="entry name" value="Glyco_hydro_2_N"/>
</dbReference>
<comment type="catalytic activity">
    <reaction evidence="1">
        <text>Hydrolysis of terminal non-reducing beta-D-galactose residues in beta-D-galactosides.</text>
        <dbReference type="EC" id="3.2.1.23"/>
    </reaction>
</comment>
<evidence type="ECO:0000259" key="8">
    <source>
        <dbReference type="SMART" id="SM01038"/>
    </source>
</evidence>
<reference evidence="9 10" key="1">
    <citation type="submission" date="2018-08" db="EMBL/GenBank/DDBJ databases">
        <title>A genome reference for cultivated species of the human gut microbiota.</title>
        <authorList>
            <person name="Zou Y."/>
            <person name="Xue W."/>
            <person name="Luo G."/>
        </authorList>
    </citation>
    <scope>NUCLEOTIDE SEQUENCE [LARGE SCALE GENOMIC DNA]</scope>
    <source>
        <strain evidence="9 10">OM06-4</strain>
    </source>
</reference>
<dbReference type="InterPro" id="IPR017853">
    <property type="entry name" value="GH"/>
</dbReference>
<accession>A0A3E3E9T0</accession>
<dbReference type="InterPro" id="IPR032312">
    <property type="entry name" value="LacZ_4"/>
</dbReference>
<dbReference type="Pfam" id="PF16353">
    <property type="entry name" value="LacZ_4"/>
    <property type="match status" value="1"/>
</dbReference>
<dbReference type="Gene3D" id="2.60.40.10">
    <property type="entry name" value="Immunoglobulins"/>
    <property type="match status" value="2"/>
</dbReference>
<dbReference type="Gene3D" id="2.60.120.260">
    <property type="entry name" value="Galactose-binding domain-like"/>
    <property type="match status" value="1"/>
</dbReference>
<evidence type="ECO:0000256" key="7">
    <source>
        <dbReference type="ARBA" id="ARBA00032230"/>
    </source>
</evidence>
<dbReference type="GO" id="GO:0005990">
    <property type="term" value="P:lactose catabolic process"/>
    <property type="evidence" value="ECO:0007669"/>
    <property type="project" value="TreeGrafter"/>
</dbReference>
<sequence>MNMKKEWIKDPNVFQVGRLDQNAALKLYRNKEEMSVGKSSLSFLLNGEWRFEYAESLEEANEHFFENNYDCSKWSIISVPGHLQLQGYGKPMYVNQTYPWSASEQIVPGEIPQYNQVGSYVRYVNLDQEQLMEGVHIRFNGVESAFALWINGTFVGYSEDSFSPSTFDITGMVKKGINKIAVQVYRFSSGSWLEDQDYWRFSGIFRDVELLFVPKTNLSDLRVQTLLKNNYSEAFVEVDLNLIGQLEKSVVKMTLYDDSKPLSVVELVGKDELHTSINVKEPKLWSAESPNLYHLVIEIIKNGVLVEVCKQVVGIREFKIIDGIMCINGKRIVFHGVNRHEFSPKTGRVISYEETKKDLQIMKANNINALRTSHYPNNTFVYDLCDELGLYCIDETNLETHGTWSESFDTSIYLPDDKEDKWLDSVLDRANSMYERDKNHPSIVIWSLGNESRGGSILQKEADFLRAKDNTRVIHYEGISHDRRYPNSSDIESQMYTFAVDCEKFILEHPEKPFILCEYAHSMGNSNGALHKYIELEKKLPLYQGGFIWDFVDQALYDENGILRYGGDFKDRPSDYDFCGNGIVFSDRQITPKMQEVKYCYQYIDMDINEKMISVANNYLFTNTNKFNFSIELYCNGKLENSIIMNLALEPGEKTVISNPFRVLNEECRYNIVVRVFDMAEHEVAHEQFEYPYTEVLKHASSKVSIVEDYLNIGIIGDGFAIKFAKNRGLTSMKIEDEEMIRTVPKPNFFRASTNNDIENKYGYRYAAWLSASMFSIPKFTKIIKNETFCEVHFDYLLPNLGGGDVHVVYTVYGDGELAIDMSYMPSEDFIEMPAFGMMFGLYKNYDDITYLGRGPLENYIDRNKGAVLGKYTYKASENVTPYLYPQECGNRTGVNNITISSGKHSLIIKGNNFEFSAIPYTPFEMENAKHADELPSPYQTVLCIYERQMGVAGDDTWGAKTHDEYLLSNSKEHRLSISIKGK</sequence>
<evidence type="ECO:0000256" key="6">
    <source>
        <dbReference type="ARBA" id="ARBA00023295"/>
    </source>
</evidence>
<keyword evidence="5 9" id="KW-0378">Hydrolase</keyword>
<evidence type="ECO:0000256" key="4">
    <source>
        <dbReference type="ARBA" id="ARBA00013303"/>
    </source>
</evidence>
<gene>
    <name evidence="9" type="ORF">DXB93_16290</name>
</gene>
<dbReference type="PANTHER" id="PTHR46323:SF2">
    <property type="entry name" value="BETA-GALACTOSIDASE"/>
    <property type="match status" value="1"/>
</dbReference>
<dbReference type="GO" id="GO:0030246">
    <property type="term" value="F:carbohydrate binding"/>
    <property type="evidence" value="ECO:0007669"/>
    <property type="project" value="InterPro"/>
</dbReference>
<dbReference type="Gene3D" id="2.70.98.10">
    <property type="match status" value="1"/>
</dbReference>
<dbReference type="Pfam" id="PF00703">
    <property type="entry name" value="Glyco_hydro_2"/>
    <property type="match status" value="1"/>
</dbReference>
<feature type="domain" description="Beta galactosidase small chain/" evidence="8">
    <location>
        <begin position="714"/>
        <end position="981"/>
    </location>
</feature>
<dbReference type="SMART" id="SM01038">
    <property type="entry name" value="Bgal_small_N"/>
    <property type="match status" value="1"/>
</dbReference>
<dbReference type="PANTHER" id="PTHR46323">
    <property type="entry name" value="BETA-GALACTOSIDASE"/>
    <property type="match status" value="1"/>
</dbReference>
<dbReference type="InterPro" id="IPR008979">
    <property type="entry name" value="Galactose-bd-like_sf"/>
</dbReference>
<dbReference type="InterPro" id="IPR011013">
    <property type="entry name" value="Gal_mutarotase_sf_dom"/>
</dbReference>
<dbReference type="InterPro" id="IPR036156">
    <property type="entry name" value="Beta-gal/glucu_dom_sf"/>
</dbReference>
<dbReference type="AlphaFoldDB" id="A0A3E3E9T0"/>
<name>A0A3E3E9T0_9FIRM</name>
<dbReference type="PROSITE" id="PS00608">
    <property type="entry name" value="GLYCOSYL_HYDROL_F2_2"/>
    <property type="match status" value="1"/>
</dbReference>
<evidence type="ECO:0000256" key="2">
    <source>
        <dbReference type="ARBA" id="ARBA00007401"/>
    </source>
</evidence>
<evidence type="ECO:0000256" key="3">
    <source>
        <dbReference type="ARBA" id="ARBA00012756"/>
    </source>
</evidence>
<dbReference type="RefSeq" id="WP_117582475.1">
    <property type="nucleotide sequence ID" value="NZ_QUSL01000037.1"/>
</dbReference>
<dbReference type="Pfam" id="PF02836">
    <property type="entry name" value="Glyco_hydro_2_C"/>
    <property type="match status" value="1"/>
</dbReference>
<dbReference type="SUPFAM" id="SSF74650">
    <property type="entry name" value="Galactose mutarotase-like"/>
    <property type="match status" value="1"/>
</dbReference>
<dbReference type="EMBL" id="QUSL01000037">
    <property type="protein sequence ID" value="RGD79324.1"/>
    <property type="molecule type" value="Genomic_DNA"/>
</dbReference>
<dbReference type="InterPro" id="IPR004199">
    <property type="entry name" value="B-gal_small/dom_5"/>
</dbReference>
<dbReference type="InterPro" id="IPR050347">
    <property type="entry name" value="Bact_Beta-galactosidase"/>
</dbReference>
<organism evidence="9 10">
    <name type="scientific">Thomasclavelia ramosa</name>
    <dbReference type="NCBI Taxonomy" id="1547"/>
    <lineage>
        <taxon>Bacteria</taxon>
        <taxon>Bacillati</taxon>
        <taxon>Bacillota</taxon>
        <taxon>Erysipelotrichia</taxon>
        <taxon>Erysipelotrichales</taxon>
        <taxon>Coprobacillaceae</taxon>
        <taxon>Thomasclavelia</taxon>
    </lineage>
</organism>
<dbReference type="InterPro" id="IPR013783">
    <property type="entry name" value="Ig-like_fold"/>
</dbReference>
<dbReference type="SUPFAM" id="SSF49785">
    <property type="entry name" value="Galactose-binding domain-like"/>
    <property type="match status" value="1"/>
</dbReference>
<evidence type="ECO:0000256" key="5">
    <source>
        <dbReference type="ARBA" id="ARBA00022801"/>
    </source>
</evidence>
<dbReference type="SUPFAM" id="SSF51445">
    <property type="entry name" value="(Trans)glycosidases"/>
    <property type="match status" value="1"/>
</dbReference>
<dbReference type="GO" id="GO:0004565">
    <property type="term" value="F:beta-galactosidase activity"/>
    <property type="evidence" value="ECO:0007669"/>
    <property type="project" value="UniProtKB-EC"/>
</dbReference>
<dbReference type="Proteomes" id="UP000261032">
    <property type="component" value="Unassembled WGS sequence"/>
</dbReference>
<dbReference type="Gene3D" id="3.20.20.80">
    <property type="entry name" value="Glycosidases"/>
    <property type="match status" value="1"/>
</dbReference>
<dbReference type="InterPro" id="IPR014718">
    <property type="entry name" value="GH-type_carb-bd"/>
</dbReference>
<evidence type="ECO:0000313" key="9">
    <source>
        <dbReference type="EMBL" id="RGD79324.1"/>
    </source>
</evidence>
<evidence type="ECO:0000256" key="1">
    <source>
        <dbReference type="ARBA" id="ARBA00001412"/>
    </source>
</evidence>
<comment type="similarity">
    <text evidence="2">Belongs to the glycosyl hydrolase 2 family.</text>
</comment>
<dbReference type="InterPro" id="IPR006101">
    <property type="entry name" value="Glyco_hydro_2"/>
</dbReference>
<protein>
    <recommendedName>
        <fullName evidence="4">Beta-galactosidase</fullName>
        <ecNumber evidence="3">3.2.1.23</ecNumber>
    </recommendedName>
    <alternativeName>
        <fullName evidence="7">Lactase</fullName>
    </alternativeName>
</protein>
<dbReference type="PRINTS" id="PR00132">
    <property type="entry name" value="GLHYDRLASE2"/>
</dbReference>
<dbReference type="EC" id="3.2.1.23" evidence="3"/>
<dbReference type="GO" id="GO:0009341">
    <property type="term" value="C:beta-galactosidase complex"/>
    <property type="evidence" value="ECO:0007669"/>
    <property type="project" value="InterPro"/>
</dbReference>
<dbReference type="SUPFAM" id="SSF49303">
    <property type="entry name" value="beta-Galactosidase/glucuronidase domain"/>
    <property type="match status" value="2"/>
</dbReference>
<dbReference type="InterPro" id="IPR023232">
    <property type="entry name" value="Glyco_hydro_2_AS"/>
</dbReference>
<keyword evidence="6" id="KW-0326">Glycosidase</keyword>
<dbReference type="InterPro" id="IPR006103">
    <property type="entry name" value="Glyco_hydro_2_cat"/>
</dbReference>
<dbReference type="Pfam" id="PF02929">
    <property type="entry name" value="Bgal_small_N"/>
    <property type="match status" value="1"/>
</dbReference>
<dbReference type="InterPro" id="IPR006102">
    <property type="entry name" value="Ig-like_GH2"/>
</dbReference>
<comment type="caution">
    <text evidence="9">The sequence shown here is derived from an EMBL/GenBank/DDBJ whole genome shotgun (WGS) entry which is preliminary data.</text>
</comment>
<evidence type="ECO:0000313" key="10">
    <source>
        <dbReference type="Proteomes" id="UP000261032"/>
    </source>
</evidence>
<proteinExistence type="inferred from homology"/>
<dbReference type="Pfam" id="PF02837">
    <property type="entry name" value="Glyco_hydro_2_N"/>
    <property type="match status" value="1"/>
</dbReference>